<dbReference type="InterPro" id="IPR050951">
    <property type="entry name" value="Retrovirus_Pol_polyprotein"/>
</dbReference>
<name>H2ZWC4_LATCH</name>
<dbReference type="Proteomes" id="UP000008672">
    <property type="component" value="Unassembled WGS sequence"/>
</dbReference>
<evidence type="ECO:0000313" key="3">
    <source>
        <dbReference type="Ensembl" id="ENSLACP00000001695.1"/>
    </source>
</evidence>
<proteinExistence type="predicted"/>
<keyword evidence="4" id="KW-1185">Reference proteome</keyword>
<dbReference type="Ensembl" id="ENSLACT00000001708.1">
    <property type="protein sequence ID" value="ENSLACP00000001695.1"/>
    <property type="gene ID" value="ENSLACG00000001518.1"/>
</dbReference>
<dbReference type="Gene3D" id="3.30.420.10">
    <property type="entry name" value="Ribonuclease H-like superfamily/Ribonuclease H"/>
    <property type="match status" value="1"/>
</dbReference>
<dbReference type="Pfam" id="PF17921">
    <property type="entry name" value="Integrase_H2C2"/>
    <property type="match status" value="1"/>
</dbReference>
<organism evidence="3 4">
    <name type="scientific">Latimeria chalumnae</name>
    <name type="common">Coelacanth</name>
    <dbReference type="NCBI Taxonomy" id="7897"/>
    <lineage>
        <taxon>Eukaryota</taxon>
        <taxon>Metazoa</taxon>
        <taxon>Chordata</taxon>
        <taxon>Craniata</taxon>
        <taxon>Vertebrata</taxon>
        <taxon>Euteleostomi</taxon>
        <taxon>Coelacanthiformes</taxon>
        <taxon>Coelacanthidae</taxon>
        <taxon>Latimeria</taxon>
    </lineage>
</organism>
<dbReference type="GeneTree" id="ENSGT00940000166838"/>
<feature type="domain" description="Integrase catalytic" evidence="2">
    <location>
        <begin position="180"/>
        <end position="274"/>
    </location>
</feature>
<dbReference type="EMBL" id="AFYH01233280">
    <property type="status" value="NOT_ANNOTATED_CDS"/>
    <property type="molecule type" value="Genomic_DNA"/>
</dbReference>
<dbReference type="STRING" id="7897.ENSLACP00000001695"/>
<dbReference type="FunFam" id="1.10.340.70:FF:000003">
    <property type="entry name" value="Protein CBG25708"/>
    <property type="match status" value="1"/>
</dbReference>
<dbReference type="InterPro" id="IPR036397">
    <property type="entry name" value="RNaseH_sf"/>
</dbReference>
<reference evidence="3" key="3">
    <citation type="submission" date="2025-09" db="UniProtKB">
        <authorList>
            <consortium name="Ensembl"/>
        </authorList>
    </citation>
    <scope>IDENTIFICATION</scope>
</reference>
<dbReference type="InterPro" id="IPR001584">
    <property type="entry name" value="Integrase_cat-core"/>
</dbReference>
<dbReference type="eggNOG" id="KOG0017">
    <property type="taxonomic scope" value="Eukaryota"/>
</dbReference>
<sequence>MASAWLQRWSLKLTAYNTLLYRQGRNANVDALSHLPLPETQKAPPAEAVKLLNFVCDGLPVTAKDIRVHTEKDSTLLQVKRYVLNGWPGYSKNEALKPYFIKDGCLLWGSRVVVPLTLKEKVLSELHDGHPGITRMKAVARSFVWWPKMDMDIKTKVKQCNACQQTREAPSKAPLHNWGWPEGPWSRIHIDYAGPFMGKMFLVVVDAHSKWLEVLPVLSATVAVTIEKLRFTFATHGLPDALVSDNAPVFTCEEFRSFYERNGIKHIRVAPYHP</sequence>
<reference evidence="4" key="1">
    <citation type="submission" date="2011-08" db="EMBL/GenBank/DDBJ databases">
        <title>The draft genome of Latimeria chalumnae.</title>
        <authorList>
            <person name="Di Palma F."/>
            <person name="Alfoldi J."/>
            <person name="Johnson J."/>
            <person name="Berlin A."/>
            <person name="Gnerre S."/>
            <person name="Jaffe D."/>
            <person name="MacCallum I."/>
            <person name="Young S."/>
            <person name="Walker B.J."/>
            <person name="Lander E."/>
            <person name="Lindblad-Toh K."/>
        </authorList>
    </citation>
    <scope>NUCLEOTIDE SEQUENCE [LARGE SCALE GENOMIC DNA]</scope>
    <source>
        <strain evidence="4">Wild caught</strain>
    </source>
</reference>
<dbReference type="InParanoid" id="H2ZWC4"/>
<dbReference type="AlphaFoldDB" id="H2ZWC4"/>
<dbReference type="Gene3D" id="1.10.340.70">
    <property type="match status" value="1"/>
</dbReference>
<dbReference type="PROSITE" id="PS50994">
    <property type="entry name" value="INTEGRASE"/>
    <property type="match status" value="1"/>
</dbReference>
<dbReference type="Pfam" id="PF00665">
    <property type="entry name" value="rve"/>
    <property type="match status" value="1"/>
</dbReference>
<reference evidence="3" key="2">
    <citation type="submission" date="2025-08" db="UniProtKB">
        <authorList>
            <consortium name="Ensembl"/>
        </authorList>
    </citation>
    <scope>IDENTIFICATION</scope>
</reference>
<protein>
    <recommendedName>
        <fullName evidence="1">Gypsy retrotransposon integrase-like protein 1</fullName>
    </recommendedName>
</protein>
<dbReference type="InterPro" id="IPR041588">
    <property type="entry name" value="Integrase_H2C2"/>
</dbReference>
<dbReference type="SUPFAM" id="SSF53098">
    <property type="entry name" value="Ribonuclease H-like"/>
    <property type="match status" value="1"/>
</dbReference>
<dbReference type="PANTHER" id="PTHR37984">
    <property type="entry name" value="PROTEIN CBG26694"/>
    <property type="match status" value="1"/>
</dbReference>
<dbReference type="HOGENOM" id="CLU_000384_9_10_1"/>
<evidence type="ECO:0000256" key="1">
    <source>
        <dbReference type="ARBA" id="ARBA00039658"/>
    </source>
</evidence>
<evidence type="ECO:0000313" key="4">
    <source>
        <dbReference type="Proteomes" id="UP000008672"/>
    </source>
</evidence>
<accession>H2ZWC4</accession>
<dbReference type="GO" id="GO:0015074">
    <property type="term" value="P:DNA integration"/>
    <property type="evidence" value="ECO:0007669"/>
    <property type="project" value="InterPro"/>
</dbReference>
<dbReference type="InterPro" id="IPR012337">
    <property type="entry name" value="RNaseH-like_sf"/>
</dbReference>
<dbReference type="GO" id="GO:0003676">
    <property type="term" value="F:nucleic acid binding"/>
    <property type="evidence" value="ECO:0007669"/>
    <property type="project" value="InterPro"/>
</dbReference>
<evidence type="ECO:0000259" key="2">
    <source>
        <dbReference type="PROSITE" id="PS50994"/>
    </source>
</evidence>
<dbReference type="PANTHER" id="PTHR37984:SF12">
    <property type="entry name" value="RIBONUCLEASE H"/>
    <property type="match status" value="1"/>
</dbReference>
<dbReference type="EMBL" id="AFYH01233279">
    <property type="status" value="NOT_ANNOTATED_CDS"/>
    <property type="molecule type" value="Genomic_DNA"/>
</dbReference>